<organism evidence="5 7">
    <name type="scientific">Halarchaeum rubridurum</name>
    <dbReference type="NCBI Taxonomy" id="489911"/>
    <lineage>
        <taxon>Archaea</taxon>
        <taxon>Methanobacteriati</taxon>
        <taxon>Methanobacteriota</taxon>
        <taxon>Stenosarchaea group</taxon>
        <taxon>Halobacteria</taxon>
        <taxon>Halobacteriales</taxon>
        <taxon>Halobacteriaceae</taxon>
    </lineage>
</organism>
<dbReference type="OrthoDB" id="11472at2157"/>
<evidence type="ECO:0000256" key="1">
    <source>
        <dbReference type="ARBA" id="ARBA00022722"/>
    </source>
</evidence>
<evidence type="ECO:0000259" key="4">
    <source>
        <dbReference type="SMART" id="SM00746"/>
    </source>
</evidence>
<dbReference type="Gene3D" id="3.30.60.160">
    <property type="match status" value="1"/>
</dbReference>
<reference evidence="5" key="2">
    <citation type="submission" date="2020-09" db="EMBL/GenBank/DDBJ databases">
        <authorList>
            <person name="Sun Q."/>
            <person name="Ohkuma M."/>
        </authorList>
    </citation>
    <scope>NUCLEOTIDE SEQUENCE</scope>
    <source>
        <strain evidence="5">JCM 16108</strain>
    </source>
</reference>
<dbReference type="SMART" id="SM00746">
    <property type="entry name" value="TRASH"/>
    <property type="match status" value="4"/>
</dbReference>
<dbReference type="SMART" id="SM00507">
    <property type="entry name" value="HNHc"/>
    <property type="match status" value="1"/>
</dbReference>
<dbReference type="Proteomes" id="UP000614609">
    <property type="component" value="Unassembled WGS sequence"/>
</dbReference>
<dbReference type="AlphaFoldDB" id="A0A830FZ36"/>
<dbReference type="InterPro" id="IPR038603">
    <property type="entry name" value="Znf_FCS_sf"/>
</dbReference>
<dbReference type="InterPro" id="IPR002711">
    <property type="entry name" value="HNH"/>
</dbReference>
<dbReference type="InterPro" id="IPR003615">
    <property type="entry name" value="HNH_nuc"/>
</dbReference>
<dbReference type="GO" id="GO:0016787">
    <property type="term" value="F:hydrolase activity"/>
    <property type="evidence" value="ECO:0007669"/>
    <property type="project" value="UniProtKB-KW"/>
</dbReference>
<evidence type="ECO:0000313" key="5">
    <source>
        <dbReference type="EMBL" id="GGM64172.1"/>
    </source>
</evidence>
<name>A0A830FZ36_9EURY</name>
<sequence length="348" mass="39350">MSTTDDTTDAEDTTCPTCGRDDFASSRGKKLHHAKTHDESIAGVETECAQCGEAFRAKPSRSNGRRFCDKVCLAAWQSENLSEDNSVHWKGSVERECQNCGEVFEARDTDYNNQIYCSRQCAGEGNAPDRNRVTSTCHECGNEYDVVPARAEKTRYCSLDCKNKQVQLTCDQCSDEFHVPRSQQHRRFCSKTCSINWQSENKTGPNHPHWKGGKVNVQCEVCGAAVQVDPHEEDSRRFCSNDCSGQWMSNEFSGEDSWNWTGGGSLNYGSNWLRQRERALRRDQYRCQECGITAPTYRAEAGRGLDVHHRTPLREFRAGDTIDHEAGNDLSNLVALCRPCHRRAERNL</sequence>
<protein>
    <submittedName>
        <fullName evidence="6">5-methylcytosine-specific restriction endonuclease McrA</fullName>
    </submittedName>
</protein>
<dbReference type="EMBL" id="BMOO01000003">
    <property type="protein sequence ID" value="GGM64172.1"/>
    <property type="molecule type" value="Genomic_DNA"/>
</dbReference>
<feature type="domain" description="TRASH" evidence="4">
    <location>
        <begin position="48"/>
        <end position="80"/>
    </location>
</feature>
<gene>
    <name evidence="5" type="ORF">GCM10009017_12800</name>
    <name evidence="6" type="ORF">J2752_000464</name>
</gene>
<feature type="domain" description="TRASH" evidence="4">
    <location>
        <begin position="170"/>
        <end position="201"/>
    </location>
</feature>
<accession>A0A830FZ36</accession>
<keyword evidence="7" id="KW-1185">Reference proteome</keyword>
<keyword evidence="2" id="KW-0378">Hydrolase</keyword>
<dbReference type="CDD" id="cd00085">
    <property type="entry name" value="HNHc"/>
    <property type="match status" value="1"/>
</dbReference>
<dbReference type="GO" id="GO:0004519">
    <property type="term" value="F:endonuclease activity"/>
    <property type="evidence" value="ECO:0007669"/>
    <property type="project" value="UniProtKB-KW"/>
</dbReference>
<reference evidence="6" key="3">
    <citation type="submission" date="2021-03" db="EMBL/GenBank/DDBJ databases">
        <title>Genomic Encyclopedia of Type Strains, Phase IV (KMG-IV): sequencing the most valuable type-strain genomes for metagenomic binning, comparative biology and taxonomic classification.</title>
        <authorList>
            <person name="Goeker M."/>
        </authorList>
    </citation>
    <scope>NUCLEOTIDE SEQUENCE</scope>
    <source>
        <strain evidence="6">DSM 22443</strain>
    </source>
</reference>
<dbReference type="EMBL" id="JAGGKO010000001">
    <property type="protein sequence ID" value="MBP1953583.1"/>
    <property type="molecule type" value="Genomic_DNA"/>
</dbReference>
<dbReference type="PANTHER" id="PTHR41286">
    <property type="entry name" value="HNH NUCLEASE YAJD-RELATED"/>
    <property type="match status" value="1"/>
</dbReference>
<dbReference type="GO" id="GO:0003676">
    <property type="term" value="F:nucleic acid binding"/>
    <property type="evidence" value="ECO:0007669"/>
    <property type="project" value="InterPro"/>
</dbReference>
<proteinExistence type="predicted"/>
<dbReference type="Gene3D" id="1.10.30.50">
    <property type="match status" value="1"/>
</dbReference>
<dbReference type="GO" id="GO:0005829">
    <property type="term" value="C:cytosol"/>
    <property type="evidence" value="ECO:0007669"/>
    <property type="project" value="TreeGrafter"/>
</dbReference>
<feature type="domain" description="TRASH" evidence="4">
    <location>
        <begin position="219"/>
        <end position="251"/>
    </location>
</feature>
<evidence type="ECO:0000313" key="6">
    <source>
        <dbReference type="EMBL" id="MBP1953583.1"/>
    </source>
</evidence>
<dbReference type="GO" id="GO:0008270">
    <property type="term" value="F:zinc ion binding"/>
    <property type="evidence" value="ECO:0007669"/>
    <property type="project" value="InterPro"/>
</dbReference>
<dbReference type="RefSeq" id="WP_188871080.1">
    <property type="nucleotide sequence ID" value="NZ_BMOO01000003.1"/>
</dbReference>
<evidence type="ECO:0000256" key="2">
    <source>
        <dbReference type="ARBA" id="ARBA00022801"/>
    </source>
</evidence>
<feature type="domain" description="HNH nuclease" evidence="3">
    <location>
        <begin position="274"/>
        <end position="342"/>
    </location>
</feature>
<dbReference type="Proteomes" id="UP000765891">
    <property type="component" value="Unassembled WGS sequence"/>
</dbReference>
<dbReference type="InterPro" id="IPR011017">
    <property type="entry name" value="TRASH_dom"/>
</dbReference>
<feature type="domain" description="TRASH" evidence="4">
    <location>
        <begin position="97"/>
        <end position="129"/>
    </location>
</feature>
<dbReference type="Pfam" id="PF01844">
    <property type="entry name" value="HNH"/>
    <property type="match status" value="1"/>
</dbReference>
<evidence type="ECO:0000259" key="3">
    <source>
        <dbReference type="SMART" id="SM00507"/>
    </source>
</evidence>
<reference evidence="5" key="1">
    <citation type="journal article" date="2014" name="Int. J. Syst. Evol. Microbiol.">
        <title>Complete genome sequence of Corynebacterium casei LMG S-19264T (=DSM 44701T), isolated from a smear-ripened cheese.</title>
        <authorList>
            <consortium name="US DOE Joint Genome Institute (JGI-PGF)"/>
            <person name="Walter F."/>
            <person name="Albersmeier A."/>
            <person name="Kalinowski J."/>
            <person name="Ruckert C."/>
        </authorList>
    </citation>
    <scope>NUCLEOTIDE SEQUENCE</scope>
    <source>
        <strain evidence="5">JCM 16108</strain>
    </source>
</reference>
<comment type="caution">
    <text evidence="5">The sequence shown here is derived from an EMBL/GenBank/DDBJ whole genome shotgun (WGS) entry which is preliminary data.</text>
</comment>
<evidence type="ECO:0000313" key="7">
    <source>
        <dbReference type="Proteomes" id="UP000614609"/>
    </source>
</evidence>
<dbReference type="PANTHER" id="PTHR41286:SF1">
    <property type="entry name" value="HNH NUCLEASE YAJD-RELATED"/>
    <property type="match status" value="1"/>
</dbReference>
<keyword evidence="1" id="KW-0540">Nuclease</keyword>
<keyword evidence="6" id="KW-0255">Endonuclease</keyword>